<sequence>MQALGNLLILASLCARILLYSFSVSRHRTIGDWTTCHKSREQLIDVVINNKLKSTRSQSISGQISAIVSKDSRALFAEIASLPRLSNI</sequence>
<reference evidence="2" key="1">
    <citation type="submission" date="2019-04" db="EMBL/GenBank/DDBJ databases">
        <title>Friends and foes A comparative genomics study of 23 Aspergillus species from section Flavi.</title>
        <authorList>
            <consortium name="DOE Joint Genome Institute"/>
            <person name="Kjaerbolling I."/>
            <person name="Vesth T."/>
            <person name="Frisvad J.C."/>
            <person name="Nybo J.L."/>
            <person name="Theobald S."/>
            <person name="Kildgaard S."/>
            <person name="Isbrandt T."/>
            <person name="Kuo A."/>
            <person name="Sato A."/>
            <person name="Lyhne E.K."/>
            <person name="Kogle M.E."/>
            <person name="Wiebenga A."/>
            <person name="Kun R.S."/>
            <person name="Lubbers R.J."/>
            <person name="Makela M.R."/>
            <person name="Barry K."/>
            <person name="Chovatia M."/>
            <person name="Clum A."/>
            <person name="Daum C."/>
            <person name="Haridas S."/>
            <person name="He G."/>
            <person name="LaButti K."/>
            <person name="Lipzen A."/>
            <person name="Mondo S."/>
            <person name="Riley R."/>
            <person name="Salamov A."/>
            <person name="Simmons B.A."/>
            <person name="Magnuson J.K."/>
            <person name="Henrissat B."/>
            <person name="Mortensen U.H."/>
            <person name="Larsen T.O."/>
            <person name="Devries R.P."/>
            <person name="Grigoriev I.V."/>
            <person name="Machida M."/>
            <person name="Baker S.E."/>
            <person name="Andersen M.R."/>
        </authorList>
    </citation>
    <scope>NUCLEOTIDE SEQUENCE</scope>
    <source>
        <strain evidence="2">CBS 117612</strain>
    </source>
</reference>
<accession>A0A5N6XZA2</accession>
<feature type="signal peptide" evidence="1">
    <location>
        <begin position="1"/>
        <end position="19"/>
    </location>
</feature>
<dbReference type="Proteomes" id="UP000325558">
    <property type="component" value="Unassembled WGS sequence"/>
</dbReference>
<organism evidence="2">
    <name type="scientific">Aspergillus arachidicola</name>
    <dbReference type="NCBI Taxonomy" id="656916"/>
    <lineage>
        <taxon>Eukaryota</taxon>
        <taxon>Fungi</taxon>
        <taxon>Dikarya</taxon>
        <taxon>Ascomycota</taxon>
        <taxon>Pezizomycotina</taxon>
        <taxon>Eurotiomycetes</taxon>
        <taxon>Eurotiomycetidae</taxon>
        <taxon>Eurotiales</taxon>
        <taxon>Aspergillaceae</taxon>
        <taxon>Aspergillus</taxon>
        <taxon>Aspergillus subgen. Circumdati</taxon>
    </lineage>
</organism>
<evidence type="ECO:0000313" key="2">
    <source>
        <dbReference type="EMBL" id="KAE8338521.1"/>
    </source>
</evidence>
<protein>
    <recommendedName>
        <fullName evidence="3">Secreted protein</fullName>
    </recommendedName>
</protein>
<feature type="chain" id="PRO_5025016638" description="Secreted protein" evidence="1">
    <location>
        <begin position="20"/>
        <end position="88"/>
    </location>
</feature>
<keyword evidence="1" id="KW-0732">Signal</keyword>
<proteinExistence type="predicted"/>
<dbReference type="AlphaFoldDB" id="A0A5N6XZA2"/>
<evidence type="ECO:0008006" key="3">
    <source>
        <dbReference type="Google" id="ProtNLM"/>
    </source>
</evidence>
<name>A0A5N6XZA2_9EURO</name>
<dbReference type="EMBL" id="ML737166">
    <property type="protein sequence ID" value="KAE8338521.1"/>
    <property type="molecule type" value="Genomic_DNA"/>
</dbReference>
<gene>
    <name evidence="2" type="ORF">BDV24DRAFT_137892</name>
</gene>
<evidence type="ECO:0000256" key="1">
    <source>
        <dbReference type="SAM" id="SignalP"/>
    </source>
</evidence>